<reference evidence="3" key="1">
    <citation type="submission" date="2023-07" db="EMBL/GenBank/DDBJ databases">
        <title>Genomic Encyclopedia of Type Strains, Phase IV (KMG-IV): sequencing the most valuable type-strain genomes for metagenomic binning, comparative biology and taxonomic classification.</title>
        <authorList>
            <person name="Goeker M."/>
        </authorList>
    </citation>
    <scope>NUCLEOTIDE SEQUENCE</scope>
    <source>
        <strain evidence="3">DSM 24202</strain>
    </source>
</reference>
<keyword evidence="1" id="KW-0812">Transmembrane</keyword>
<evidence type="ECO:0000259" key="2">
    <source>
        <dbReference type="Pfam" id="PF13676"/>
    </source>
</evidence>
<feature type="domain" description="TIR" evidence="2">
    <location>
        <begin position="356"/>
        <end position="448"/>
    </location>
</feature>
<accession>A0AAE4AQN1</accession>
<evidence type="ECO:0000256" key="1">
    <source>
        <dbReference type="SAM" id="Phobius"/>
    </source>
</evidence>
<proteinExistence type="predicted"/>
<feature type="transmembrane region" description="Helical" evidence="1">
    <location>
        <begin position="249"/>
        <end position="269"/>
    </location>
</feature>
<feature type="transmembrane region" description="Helical" evidence="1">
    <location>
        <begin position="564"/>
        <end position="585"/>
    </location>
</feature>
<evidence type="ECO:0000313" key="3">
    <source>
        <dbReference type="EMBL" id="MDQ0290577.1"/>
    </source>
</evidence>
<dbReference type="Gene3D" id="3.40.50.10140">
    <property type="entry name" value="Toll/interleukin-1 receptor homology (TIR) domain"/>
    <property type="match status" value="1"/>
</dbReference>
<dbReference type="SUPFAM" id="SSF52200">
    <property type="entry name" value="Toll/Interleukin receptor TIR domain"/>
    <property type="match status" value="1"/>
</dbReference>
<keyword evidence="1" id="KW-0472">Membrane</keyword>
<dbReference type="AlphaFoldDB" id="A0AAE4AQN1"/>
<feature type="transmembrane region" description="Helical" evidence="1">
    <location>
        <begin position="212"/>
        <end position="237"/>
    </location>
</feature>
<protein>
    <recommendedName>
        <fullName evidence="2">TIR domain-containing protein</fullName>
    </recommendedName>
</protein>
<comment type="caution">
    <text evidence="3">The sequence shown here is derived from an EMBL/GenBank/DDBJ whole genome shotgun (WGS) entry which is preliminary data.</text>
</comment>
<evidence type="ECO:0000313" key="4">
    <source>
        <dbReference type="Proteomes" id="UP001238163"/>
    </source>
</evidence>
<feature type="transmembrane region" description="Helical" evidence="1">
    <location>
        <begin position="174"/>
        <end position="192"/>
    </location>
</feature>
<feature type="transmembrane region" description="Helical" evidence="1">
    <location>
        <begin position="533"/>
        <end position="552"/>
    </location>
</feature>
<dbReference type="EMBL" id="JAUSVL010000001">
    <property type="protein sequence ID" value="MDQ0290577.1"/>
    <property type="molecule type" value="Genomic_DNA"/>
</dbReference>
<dbReference type="GO" id="GO:0007165">
    <property type="term" value="P:signal transduction"/>
    <property type="evidence" value="ECO:0007669"/>
    <property type="project" value="InterPro"/>
</dbReference>
<dbReference type="RefSeq" id="WP_307262193.1">
    <property type="nucleotide sequence ID" value="NZ_JAUSVL010000001.1"/>
</dbReference>
<feature type="transmembrane region" description="Helical" evidence="1">
    <location>
        <begin position="597"/>
        <end position="614"/>
    </location>
</feature>
<gene>
    <name evidence="3" type="ORF">J3R75_002684</name>
</gene>
<dbReference type="InterPro" id="IPR000157">
    <property type="entry name" value="TIR_dom"/>
</dbReference>
<keyword evidence="4" id="KW-1185">Reference proteome</keyword>
<keyword evidence="1" id="KW-1133">Transmembrane helix</keyword>
<feature type="transmembrane region" description="Helical" evidence="1">
    <location>
        <begin position="275"/>
        <end position="292"/>
    </location>
</feature>
<sequence length="656" mass="73336">MNEENIKVVVVGNAEEELRAFFSAFKEDHAEASAIAGLNCIALTSLPEGTLLDKDLSTSAGVVVFLSPSMLQNRDFLRFLSTAVYEVGKRIDFRLFVCFTGMTIEDLRNMGSEDDGPLSKTVNQLVETVQISGVEIIQEMAAKLSNYLIRRDDERQEYLDDLAKQQRTTKTGKGFGWVPVAIPLALLVLLFFSDSGSQSTGLAGWVDMRNQICRVSGIEFLIGLFAALVSVDVLFFFTNSIKRTFRIRGFDMGLAMSAFVIGVTIWLMLHPSFSIALFCLGYVIGWVIEGLFRKRFRSELFLHALSAEVSSYLDNRSVATEVGGKIDSNVYEAALGITDNYERCQIFASTDESGSVFISYSRRSAWSAARAHELTADFRKSKIPCFLDRDCIPEGSHWRHHLYKNINRQTLFITLLDDITAKSHWAAAELESALRSVSYIASPQIAVIAESNYWEEADKHDTLPVFGTVGAALQSKSGVDWRMPFGYIYRKETWPDAFELLKSVAWLRMGLIGPRISMRIYWLRQVFSKVCEVMAPMAFMLTICSLFFSNAAGRLFARISEAGAFPAILLLSCAFLGYLLVSFVYIFKHRMPIRPKIVFGATLVGAATFCWLGTKSVEPEFVSYLLASMILGAMQAQSKCAQTGDLIPKEKECKYV</sequence>
<dbReference type="Proteomes" id="UP001238163">
    <property type="component" value="Unassembled WGS sequence"/>
</dbReference>
<organism evidence="3 4">
    <name type="scientific">Oligosphaera ethanolica</name>
    <dbReference type="NCBI Taxonomy" id="760260"/>
    <lineage>
        <taxon>Bacteria</taxon>
        <taxon>Pseudomonadati</taxon>
        <taxon>Lentisphaerota</taxon>
        <taxon>Oligosphaeria</taxon>
        <taxon>Oligosphaerales</taxon>
        <taxon>Oligosphaeraceae</taxon>
        <taxon>Oligosphaera</taxon>
    </lineage>
</organism>
<dbReference type="InterPro" id="IPR035897">
    <property type="entry name" value="Toll_tir_struct_dom_sf"/>
</dbReference>
<dbReference type="Pfam" id="PF13676">
    <property type="entry name" value="TIR_2"/>
    <property type="match status" value="1"/>
</dbReference>
<name>A0AAE4AQN1_9BACT</name>